<name>A0A3S0ZW24_ELYCH</name>
<accession>A0A3S0ZW24</accession>
<evidence type="ECO:0000313" key="3">
    <source>
        <dbReference type="Proteomes" id="UP000271974"/>
    </source>
</evidence>
<organism evidence="2 3">
    <name type="scientific">Elysia chlorotica</name>
    <name type="common">Eastern emerald elysia</name>
    <name type="synonym">Sea slug</name>
    <dbReference type="NCBI Taxonomy" id="188477"/>
    <lineage>
        <taxon>Eukaryota</taxon>
        <taxon>Metazoa</taxon>
        <taxon>Spiralia</taxon>
        <taxon>Lophotrochozoa</taxon>
        <taxon>Mollusca</taxon>
        <taxon>Gastropoda</taxon>
        <taxon>Heterobranchia</taxon>
        <taxon>Euthyneura</taxon>
        <taxon>Panpulmonata</taxon>
        <taxon>Sacoglossa</taxon>
        <taxon>Placobranchoidea</taxon>
        <taxon>Plakobranchidae</taxon>
        <taxon>Elysia</taxon>
    </lineage>
</organism>
<feature type="non-terminal residue" evidence="2">
    <location>
        <position position="159"/>
    </location>
</feature>
<evidence type="ECO:0000313" key="2">
    <source>
        <dbReference type="EMBL" id="RUS87437.1"/>
    </source>
</evidence>
<dbReference type="Gene3D" id="3.60.40.10">
    <property type="entry name" value="PPM-type phosphatase domain"/>
    <property type="match status" value="1"/>
</dbReference>
<evidence type="ECO:0008006" key="4">
    <source>
        <dbReference type="Google" id="ProtNLM"/>
    </source>
</evidence>
<dbReference type="EMBL" id="RQTK01000111">
    <property type="protein sequence ID" value="RUS87437.1"/>
    <property type="molecule type" value="Genomic_DNA"/>
</dbReference>
<keyword evidence="3" id="KW-1185">Reference proteome</keyword>
<dbReference type="InterPro" id="IPR000222">
    <property type="entry name" value="PP2C_BS"/>
</dbReference>
<sequence length="159" mass="17657">MFSRITGSLRRIGFSNSDNSNHRTSEKQRHGDSEGESSPSRRQRNSHPERHAYSRPYFLRLSSEEEMLSRDFRERPVIVSNEPSLIPLGAGYAECINGGKSEMNEDEAAVGSFHLPTHPNGLVDTARNLDMIDVQYFGIFDGHAGAGAALMAADQLINH</sequence>
<dbReference type="InterPro" id="IPR036457">
    <property type="entry name" value="PPM-type-like_dom_sf"/>
</dbReference>
<proteinExistence type="predicted"/>
<reference evidence="2 3" key="1">
    <citation type="submission" date="2019-01" db="EMBL/GenBank/DDBJ databases">
        <title>A draft genome assembly of the solar-powered sea slug Elysia chlorotica.</title>
        <authorList>
            <person name="Cai H."/>
            <person name="Li Q."/>
            <person name="Fang X."/>
            <person name="Li J."/>
            <person name="Curtis N.E."/>
            <person name="Altenburger A."/>
            <person name="Shibata T."/>
            <person name="Feng M."/>
            <person name="Maeda T."/>
            <person name="Schwartz J.A."/>
            <person name="Shigenobu S."/>
            <person name="Lundholm N."/>
            <person name="Nishiyama T."/>
            <person name="Yang H."/>
            <person name="Hasebe M."/>
            <person name="Li S."/>
            <person name="Pierce S.K."/>
            <person name="Wang J."/>
        </authorList>
    </citation>
    <scope>NUCLEOTIDE SEQUENCE [LARGE SCALE GENOMIC DNA]</scope>
    <source>
        <strain evidence="2">EC2010</strain>
        <tissue evidence="2">Whole organism of an adult</tissue>
    </source>
</reference>
<dbReference type="STRING" id="188477.A0A3S0ZW24"/>
<dbReference type="SUPFAM" id="SSF81606">
    <property type="entry name" value="PP2C-like"/>
    <property type="match status" value="1"/>
</dbReference>
<protein>
    <recommendedName>
        <fullName evidence="4">PPM-type phosphatase domain-containing protein</fullName>
    </recommendedName>
</protein>
<feature type="compositionally biased region" description="Basic and acidic residues" evidence="1">
    <location>
        <begin position="20"/>
        <end position="33"/>
    </location>
</feature>
<dbReference type="OrthoDB" id="10264738at2759"/>
<dbReference type="Proteomes" id="UP000271974">
    <property type="component" value="Unassembled WGS sequence"/>
</dbReference>
<feature type="region of interest" description="Disordered" evidence="1">
    <location>
        <begin position="1"/>
        <end position="56"/>
    </location>
</feature>
<comment type="caution">
    <text evidence="2">The sequence shown here is derived from an EMBL/GenBank/DDBJ whole genome shotgun (WGS) entry which is preliminary data.</text>
</comment>
<dbReference type="PROSITE" id="PS01032">
    <property type="entry name" value="PPM_1"/>
    <property type="match status" value="1"/>
</dbReference>
<dbReference type="GO" id="GO:0043169">
    <property type="term" value="F:cation binding"/>
    <property type="evidence" value="ECO:0007669"/>
    <property type="project" value="InterPro"/>
</dbReference>
<gene>
    <name evidence="2" type="ORF">EGW08_004812</name>
</gene>
<evidence type="ECO:0000256" key="1">
    <source>
        <dbReference type="SAM" id="MobiDB-lite"/>
    </source>
</evidence>
<dbReference type="AlphaFoldDB" id="A0A3S0ZW24"/>